<reference evidence="1 2" key="1">
    <citation type="journal article" date="2018" name="Nat. Biotechnol.">
        <title>A standardized bacterial taxonomy based on genome phylogeny substantially revises the tree of life.</title>
        <authorList>
            <person name="Parks D.H."/>
            <person name="Chuvochina M."/>
            <person name="Waite D.W."/>
            <person name="Rinke C."/>
            <person name="Skarshewski A."/>
            <person name="Chaumeil P.A."/>
            <person name="Hugenholtz P."/>
        </authorList>
    </citation>
    <scope>NUCLEOTIDE SEQUENCE [LARGE SCALE GENOMIC DNA]</scope>
    <source>
        <strain evidence="1">UBA11978</strain>
    </source>
</reference>
<dbReference type="EMBL" id="DNAN01000421">
    <property type="protein sequence ID" value="HAW76399.1"/>
    <property type="molecule type" value="Genomic_DNA"/>
</dbReference>
<proteinExistence type="predicted"/>
<comment type="caution">
    <text evidence="1">The sequence shown here is derived from an EMBL/GenBank/DDBJ whole genome shotgun (WGS) entry which is preliminary data.</text>
</comment>
<evidence type="ECO:0000313" key="2">
    <source>
        <dbReference type="Proteomes" id="UP000263517"/>
    </source>
</evidence>
<evidence type="ECO:0008006" key="3">
    <source>
        <dbReference type="Google" id="ProtNLM"/>
    </source>
</evidence>
<organism evidence="1 2">
    <name type="scientific">Alteromonas australica</name>
    <dbReference type="NCBI Taxonomy" id="589873"/>
    <lineage>
        <taxon>Bacteria</taxon>
        <taxon>Pseudomonadati</taxon>
        <taxon>Pseudomonadota</taxon>
        <taxon>Gammaproteobacteria</taxon>
        <taxon>Alteromonadales</taxon>
        <taxon>Alteromonadaceae</taxon>
        <taxon>Alteromonas/Salinimonas group</taxon>
        <taxon>Alteromonas</taxon>
    </lineage>
</organism>
<name>A0A350P532_9ALTE</name>
<protein>
    <recommendedName>
        <fullName evidence="3">Phage tail protein</fullName>
    </recommendedName>
</protein>
<dbReference type="InterPro" id="IPR011855">
    <property type="entry name" value="Phgtail_TP901_1"/>
</dbReference>
<dbReference type="Pfam" id="PF06199">
    <property type="entry name" value="Phage_tail_2"/>
    <property type="match status" value="1"/>
</dbReference>
<gene>
    <name evidence="1" type="ORF">DCW74_11780</name>
</gene>
<sequence length="195" mass="20140">MANFSAAFGYDFYILPLASSSVDVAFTNVTSATGTAPGGFIDISSPASGAVSYSAGVFTVGGTTYAMDGTDDPVRLAGLTTASLETDTGAEDIYTYDNATKGFNQAVATTKSFSISLSGIADFTDTGYQILRLAEANTVADSLKVKLVRVGPTGTTEAVYGYGTLMGYTESNEVTSIVSWECTIGGYGAYKIDLA</sequence>
<accession>A0A350P532</accession>
<dbReference type="NCBIfam" id="NF047353">
    <property type="entry name" value="tube_lmo2291"/>
    <property type="match status" value="1"/>
</dbReference>
<evidence type="ECO:0000313" key="1">
    <source>
        <dbReference type="EMBL" id="HAW76399.1"/>
    </source>
</evidence>
<dbReference type="Proteomes" id="UP000263517">
    <property type="component" value="Unassembled WGS sequence"/>
</dbReference>
<dbReference type="AlphaFoldDB" id="A0A350P532"/>